<evidence type="ECO:0000313" key="1">
    <source>
        <dbReference type="EMBL" id="GLV58290.1"/>
    </source>
</evidence>
<name>A0ABQ6FVM1_9CHLR</name>
<comment type="caution">
    <text evidence="1">The sequence shown here is derived from an EMBL/GenBank/DDBJ whole genome shotgun (WGS) entry which is preliminary data.</text>
</comment>
<proteinExistence type="predicted"/>
<protein>
    <submittedName>
        <fullName evidence="1">Uncharacterized protein</fullName>
    </submittedName>
</protein>
<keyword evidence="2" id="KW-1185">Reference proteome</keyword>
<reference evidence="1 2" key="1">
    <citation type="submission" date="2023-02" db="EMBL/GenBank/DDBJ databases">
        <title>Dictyobacter halimunensis sp. nov., a new member of the class Ktedonobacteria from forest soil in a geothermal area.</title>
        <authorList>
            <person name="Rachmania M.K."/>
            <person name="Ningsih F."/>
            <person name="Sakai Y."/>
            <person name="Yabe S."/>
            <person name="Yokota A."/>
            <person name="Sjamsuridzal W."/>
        </authorList>
    </citation>
    <scope>NUCLEOTIDE SEQUENCE [LARGE SCALE GENOMIC DNA]</scope>
    <source>
        <strain evidence="1 2">S3.2.2.5</strain>
    </source>
</reference>
<dbReference type="RefSeq" id="WP_338254448.1">
    <property type="nucleotide sequence ID" value="NZ_BSRI01000002.1"/>
</dbReference>
<gene>
    <name evidence="1" type="ORF">KDH_51230</name>
</gene>
<sequence length="114" mass="13092">MTMKDTSYFVPRTALNTLYAGDMNLSSKEFMLEIWLDDPTTPWRSMFTLRECLASIEQLSTGCTFRIRCHFNRLDIGEGIYCKQGTGMTVIKEEGVLINLFTPFLQVSPSNIRH</sequence>
<dbReference type="EMBL" id="BSRI01000002">
    <property type="protein sequence ID" value="GLV58290.1"/>
    <property type="molecule type" value="Genomic_DNA"/>
</dbReference>
<accession>A0ABQ6FVM1</accession>
<evidence type="ECO:0000313" key="2">
    <source>
        <dbReference type="Proteomes" id="UP001344906"/>
    </source>
</evidence>
<organism evidence="1 2">
    <name type="scientific">Dictyobacter halimunensis</name>
    <dbReference type="NCBI Taxonomy" id="3026934"/>
    <lineage>
        <taxon>Bacteria</taxon>
        <taxon>Bacillati</taxon>
        <taxon>Chloroflexota</taxon>
        <taxon>Ktedonobacteria</taxon>
        <taxon>Ktedonobacterales</taxon>
        <taxon>Dictyobacteraceae</taxon>
        <taxon>Dictyobacter</taxon>
    </lineage>
</organism>
<dbReference type="Proteomes" id="UP001344906">
    <property type="component" value="Unassembled WGS sequence"/>
</dbReference>